<proteinExistence type="predicted"/>
<feature type="region of interest" description="Disordered" evidence="1">
    <location>
        <begin position="86"/>
        <end position="120"/>
    </location>
</feature>
<reference evidence="2 3" key="1">
    <citation type="journal article" date="2024" name="IMA Fungus">
        <title>Apiospora arundinis, a panoply of carbohydrate-active enzymes and secondary metabolites.</title>
        <authorList>
            <person name="Sorensen T."/>
            <person name="Petersen C."/>
            <person name="Muurmann A.T."/>
            <person name="Christiansen J.V."/>
            <person name="Brundto M.L."/>
            <person name="Overgaard C.K."/>
            <person name="Boysen A.T."/>
            <person name="Wollenberg R.D."/>
            <person name="Larsen T.O."/>
            <person name="Sorensen J.L."/>
            <person name="Nielsen K.L."/>
            <person name="Sondergaard T.E."/>
        </authorList>
    </citation>
    <scope>NUCLEOTIDE SEQUENCE [LARGE SCALE GENOMIC DNA]</scope>
    <source>
        <strain evidence="2 3">AAU 773</strain>
    </source>
</reference>
<dbReference type="Proteomes" id="UP001390339">
    <property type="component" value="Unassembled WGS sequence"/>
</dbReference>
<organism evidence="2 3">
    <name type="scientific">Apiospora arundinis</name>
    <dbReference type="NCBI Taxonomy" id="335852"/>
    <lineage>
        <taxon>Eukaryota</taxon>
        <taxon>Fungi</taxon>
        <taxon>Dikarya</taxon>
        <taxon>Ascomycota</taxon>
        <taxon>Pezizomycotina</taxon>
        <taxon>Sordariomycetes</taxon>
        <taxon>Xylariomycetidae</taxon>
        <taxon>Amphisphaeriales</taxon>
        <taxon>Apiosporaceae</taxon>
        <taxon>Apiospora</taxon>
    </lineage>
</organism>
<comment type="caution">
    <text evidence="2">The sequence shown here is derived from an EMBL/GenBank/DDBJ whole genome shotgun (WGS) entry which is preliminary data.</text>
</comment>
<name>A0ABR2IIU3_9PEZI</name>
<keyword evidence="3" id="KW-1185">Reference proteome</keyword>
<accession>A0ABR2IIU3</accession>
<protein>
    <submittedName>
        <fullName evidence="2">Uncharacterized protein</fullName>
    </submittedName>
</protein>
<dbReference type="EMBL" id="JAPCWZ010000005">
    <property type="protein sequence ID" value="KAK8863310.1"/>
    <property type="molecule type" value="Genomic_DNA"/>
</dbReference>
<evidence type="ECO:0000256" key="1">
    <source>
        <dbReference type="SAM" id="MobiDB-lite"/>
    </source>
</evidence>
<gene>
    <name evidence="2" type="ORF">PGQ11_009545</name>
</gene>
<evidence type="ECO:0000313" key="2">
    <source>
        <dbReference type="EMBL" id="KAK8863310.1"/>
    </source>
</evidence>
<sequence>MSIYYLLTTIRAVLRTKNATLQAQGSADILQDWFQRSPSIRSLAVTGVSDWSDWSDWRVTGAQALSPGSFLNDIISEGGEQRHCMADAGLSRPGQVTSKRLAKEEQRGMNGPDGEMDGDGFVDLASLASLAPPLPGPLTLGGQAG</sequence>
<evidence type="ECO:0000313" key="3">
    <source>
        <dbReference type="Proteomes" id="UP001390339"/>
    </source>
</evidence>